<evidence type="ECO:0000256" key="6">
    <source>
        <dbReference type="ARBA" id="ARBA00022553"/>
    </source>
</evidence>
<keyword evidence="11" id="KW-0902">Two-component regulatory system</keyword>
<evidence type="ECO:0000259" key="16">
    <source>
        <dbReference type="PROSITE" id="PS50112"/>
    </source>
</evidence>
<evidence type="ECO:0000256" key="10">
    <source>
        <dbReference type="ARBA" id="ARBA00022840"/>
    </source>
</evidence>
<dbReference type="InterPro" id="IPR003661">
    <property type="entry name" value="HisK_dim/P_dom"/>
</dbReference>
<dbReference type="InterPro" id="IPR004358">
    <property type="entry name" value="Sig_transdc_His_kin-like_C"/>
</dbReference>
<dbReference type="PROSITE" id="PS50112">
    <property type="entry name" value="PAS"/>
    <property type="match status" value="1"/>
</dbReference>
<dbReference type="SUPFAM" id="SSF55874">
    <property type="entry name" value="ATPase domain of HSP90 chaperone/DNA topoisomerase II/histidine kinase"/>
    <property type="match status" value="1"/>
</dbReference>
<dbReference type="SMART" id="SM00387">
    <property type="entry name" value="HATPase_c"/>
    <property type="match status" value="1"/>
</dbReference>
<dbReference type="EC" id="2.7.13.3" evidence="4"/>
<dbReference type="SUPFAM" id="SSF158472">
    <property type="entry name" value="HAMP domain-like"/>
    <property type="match status" value="1"/>
</dbReference>
<keyword evidence="8" id="KW-0547">Nucleotide-binding</keyword>
<gene>
    <name evidence="18" type="ORF">D0466_08915</name>
</gene>
<dbReference type="InterPro" id="IPR050351">
    <property type="entry name" value="BphY/WalK/GraS-like"/>
</dbReference>
<dbReference type="AlphaFoldDB" id="A0A372LI61"/>
<keyword evidence="14" id="KW-1133">Transmembrane helix</keyword>
<dbReference type="SUPFAM" id="SSF47384">
    <property type="entry name" value="Homodimeric domain of signal transducing histidine kinase"/>
    <property type="match status" value="1"/>
</dbReference>
<evidence type="ECO:0000313" key="18">
    <source>
        <dbReference type="EMBL" id="RFU65971.1"/>
    </source>
</evidence>
<evidence type="ECO:0000256" key="9">
    <source>
        <dbReference type="ARBA" id="ARBA00022777"/>
    </source>
</evidence>
<dbReference type="Pfam" id="PF16736">
    <property type="entry name" value="sCache_like"/>
    <property type="match status" value="1"/>
</dbReference>
<dbReference type="GO" id="GO:0045121">
    <property type="term" value="C:membrane raft"/>
    <property type="evidence" value="ECO:0007669"/>
    <property type="project" value="UniProtKB-SubCell"/>
</dbReference>
<evidence type="ECO:0000256" key="14">
    <source>
        <dbReference type="SAM" id="Phobius"/>
    </source>
</evidence>
<dbReference type="CDD" id="cd00082">
    <property type="entry name" value="HisKA"/>
    <property type="match status" value="1"/>
</dbReference>
<feature type="transmembrane region" description="Helical" evidence="14">
    <location>
        <begin position="164"/>
        <end position="183"/>
    </location>
</feature>
<dbReference type="GO" id="GO:0004721">
    <property type="term" value="F:phosphoprotein phosphatase activity"/>
    <property type="evidence" value="ECO:0007669"/>
    <property type="project" value="TreeGrafter"/>
</dbReference>
<dbReference type="RefSeq" id="WP_117322139.1">
    <property type="nucleotide sequence ID" value="NZ_QVTD01000003.1"/>
</dbReference>
<dbReference type="InterPro" id="IPR031967">
    <property type="entry name" value="PhoR_single_Cache-like_dom"/>
</dbReference>
<dbReference type="Gene3D" id="3.30.450.20">
    <property type="entry name" value="PAS domain"/>
    <property type="match status" value="1"/>
</dbReference>
<dbReference type="CDD" id="cd00130">
    <property type="entry name" value="PAS"/>
    <property type="match status" value="1"/>
</dbReference>
<dbReference type="FunFam" id="3.30.565.10:FF:000023">
    <property type="entry name" value="PAS domain-containing sensor histidine kinase"/>
    <property type="match status" value="1"/>
</dbReference>
<dbReference type="InterPro" id="IPR003660">
    <property type="entry name" value="HAMP_dom"/>
</dbReference>
<keyword evidence="7" id="KW-0808">Transferase</keyword>
<dbReference type="Gene3D" id="3.30.565.10">
    <property type="entry name" value="Histidine kinase-like ATPase, C-terminal domain"/>
    <property type="match status" value="1"/>
</dbReference>
<dbReference type="SUPFAM" id="SSF55785">
    <property type="entry name" value="PYP-like sensor domain (PAS domain)"/>
    <property type="match status" value="1"/>
</dbReference>
<dbReference type="InterPro" id="IPR003594">
    <property type="entry name" value="HATPase_dom"/>
</dbReference>
<evidence type="ECO:0000256" key="5">
    <source>
        <dbReference type="ARBA" id="ARBA00022475"/>
    </source>
</evidence>
<accession>A0A372LI61</accession>
<dbReference type="Proteomes" id="UP000262939">
    <property type="component" value="Unassembled WGS sequence"/>
</dbReference>
<feature type="domain" description="Histidine kinase" evidence="15">
    <location>
        <begin position="370"/>
        <end position="588"/>
    </location>
</feature>
<dbReference type="InterPro" id="IPR000014">
    <property type="entry name" value="PAS"/>
</dbReference>
<dbReference type="GO" id="GO:0016036">
    <property type="term" value="P:cellular response to phosphate starvation"/>
    <property type="evidence" value="ECO:0007669"/>
    <property type="project" value="TreeGrafter"/>
</dbReference>
<dbReference type="Gene3D" id="6.10.340.10">
    <property type="match status" value="1"/>
</dbReference>
<keyword evidence="12 14" id="KW-0472">Membrane</keyword>
<evidence type="ECO:0000259" key="15">
    <source>
        <dbReference type="PROSITE" id="PS50109"/>
    </source>
</evidence>
<reference evidence="18 19" key="1">
    <citation type="submission" date="2018-08" db="EMBL/GenBank/DDBJ databases">
        <title>Bacillus chawlae sp. nov., Bacillus glennii sp. nov., and Bacillus saganii sp. nov. Isolated from the Vehicle Assembly Building at Kennedy Space Center where the Viking Spacecraft were Assembled.</title>
        <authorList>
            <person name="Seuylemezian A."/>
            <person name="Vaishampayan P."/>
        </authorList>
    </citation>
    <scope>NUCLEOTIDE SEQUENCE [LARGE SCALE GENOMIC DNA]</scope>
    <source>
        <strain evidence="18 19">V44-8</strain>
    </source>
</reference>
<dbReference type="InterPro" id="IPR013767">
    <property type="entry name" value="PAS_fold"/>
</dbReference>
<dbReference type="GO" id="GO:0005524">
    <property type="term" value="F:ATP binding"/>
    <property type="evidence" value="ECO:0007669"/>
    <property type="project" value="UniProtKB-KW"/>
</dbReference>
<evidence type="ECO:0000256" key="1">
    <source>
        <dbReference type="ARBA" id="ARBA00000085"/>
    </source>
</evidence>
<keyword evidence="13" id="KW-0175">Coiled coil</keyword>
<dbReference type="Pfam" id="PF02518">
    <property type="entry name" value="HATPase_c"/>
    <property type="match status" value="1"/>
</dbReference>
<dbReference type="PROSITE" id="PS50885">
    <property type="entry name" value="HAMP"/>
    <property type="match status" value="1"/>
</dbReference>
<sequence length="590" mass="66652">MTKFRTKLLLTLISMITVVLIAAGLLLGQLFKSHYVDFFNERAHRETLFISNYIKENGGVDNFLRGGSKTELTALLGSHFTILSENGTVLYDSHANRKNKPGNHAAILRQIMENKGSGKQGYEVVQDSADLHYYWKAIERDNRVEGYIVLSNEMDVMQKAQRQMWWILIGSIGASLIAIIIIGSRIAIRYIRPIESAATTAIELAKGNYRARTYEDRSDVAGGLSTSLNILARNLQEMEIAREMQQDRLETLIENIGSGVMLIDNKGYVTLINREYKELFHVGASDILYRLYYEVIGHKEIIHIIEEIFMIEQSIKRQLLIPLAIERKHFEVYGAPIIGNHDEWKGILVVLHDITELKKLEQVRKDFVANVSHELKTPITSIKGFSETLLDGAMQDEEALQHFLSIILKESDRMQALIQELLDLSKIEQQEFVLNIESLNLPQLLQETCTILQGKADEKNISLTLHAPKNPITINGDSYRVKQIFINLITNALNYTGQGGSVDISVAEDRHSVKAVVRDTGIGIEKEELPRIFERFYRVDKARSRNSGGTGLGLAIVKHIVEAHKGRISVESQPGKGTTFTVIFNKNVKE</sequence>
<evidence type="ECO:0000256" key="8">
    <source>
        <dbReference type="ARBA" id="ARBA00022741"/>
    </source>
</evidence>
<dbReference type="CDD" id="cd06225">
    <property type="entry name" value="HAMP"/>
    <property type="match status" value="1"/>
</dbReference>
<dbReference type="PANTHER" id="PTHR45453">
    <property type="entry name" value="PHOSPHATE REGULON SENSOR PROTEIN PHOR"/>
    <property type="match status" value="1"/>
</dbReference>
<dbReference type="CDD" id="cd00075">
    <property type="entry name" value="HATPase"/>
    <property type="match status" value="1"/>
</dbReference>
<evidence type="ECO:0000256" key="11">
    <source>
        <dbReference type="ARBA" id="ARBA00023012"/>
    </source>
</evidence>
<dbReference type="NCBIfam" id="NF046044">
    <property type="entry name" value="PnpS"/>
    <property type="match status" value="1"/>
</dbReference>
<feature type="coiled-coil region" evidence="13">
    <location>
        <begin position="228"/>
        <end position="255"/>
    </location>
</feature>
<proteinExistence type="predicted"/>
<dbReference type="OrthoDB" id="9813151at2"/>
<keyword evidence="10" id="KW-0067">ATP-binding</keyword>
<dbReference type="InterPro" id="IPR036097">
    <property type="entry name" value="HisK_dim/P_sf"/>
</dbReference>
<keyword evidence="6" id="KW-0597">Phosphoprotein</keyword>
<dbReference type="PRINTS" id="PR00344">
    <property type="entry name" value="BCTRLSENSOR"/>
</dbReference>
<keyword evidence="9" id="KW-0418">Kinase</keyword>
<dbReference type="PROSITE" id="PS50109">
    <property type="entry name" value="HIS_KIN"/>
    <property type="match status" value="1"/>
</dbReference>
<dbReference type="Gene3D" id="1.10.287.130">
    <property type="match status" value="1"/>
</dbReference>
<evidence type="ECO:0000256" key="7">
    <source>
        <dbReference type="ARBA" id="ARBA00022679"/>
    </source>
</evidence>
<dbReference type="InterPro" id="IPR035965">
    <property type="entry name" value="PAS-like_dom_sf"/>
</dbReference>
<keyword evidence="14" id="KW-0812">Transmembrane</keyword>
<evidence type="ECO:0000256" key="12">
    <source>
        <dbReference type="ARBA" id="ARBA00023136"/>
    </source>
</evidence>
<keyword evidence="19" id="KW-1185">Reference proteome</keyword>
<dbReference type="Pfam" id="PF00512">
    <property type="entry name" value="HisKA"/>
    <property type="match status" value="1"/>
</dbReference>
<evidence type="ECO:0000259" key="17">
    <source>
        <dbReference type="PROSITE" id="PS50885"/>
    </source>
</evidence>
<dbReference type="PANTHER" id="PTHR45453:SF1">
    <property type="entry name" value="PHOSPHATE REGULON SENSOR PROTEIN PHOR"/>
    <property type="match status" value="1"/>
</dbReference>
<organism evidence="18 19">
    <name type="scientific">Peribacillus glennii</name>
    <dbReference type="NCBI Taxonomy" id="2303991"/>
    <lineage>
        <taxon>Bacteria</taxon>
        <taxon>Bacillati</taxon>
        <taxon>Bacillota</taxon>
        <taxon>Bacilli</taxon>
        <taxon>Bacillales</taxon>
        <taxon>Bacillaceae</taxon>
        <taxon>Peribacillus</taxon>
    </lineage>
</organism>
<evidence type="ECO:0000256" key="3">
    <source>
        <dbReference type="ARBA" id="ARBA00004651"/>
    </source>
</evidence>
<evidence type="ECO:0000256" key="13">
    <source>
        <dbReference type="SAM" id="Coils"/>
    </source>
</evidence>
<dbReference type="SMART" id="SM00388">
    <property type="entry name" value="HisKA"/>
    <property type="match status" value="1"/>
</dbReference>
<evidence type="ECO:0000256" key="4">
    <source>
        <dbReference type="ARBA" id="ARBA00012438"/>
    </source>
</evidence>
<comment type="subcellular location">
    <subcellularLocation>
        <location evidence="3">Cell membrane</location>
        <topology evidence="3">Multi-pass membrane protein</topology>
    </subcellularLocation>
    <subcellularLocation>
        <location evidence="2">Membrane raft</location>
        <topology evidence="2">Multi-pass membrane protein</topology>
    </subcellularLocation>
</comment>
<keyword evidence="5" id="KW-1003">Cell membrane</keyword>
<dbReference type="SMART" id="SM00091">
    <property type="entry name" value="PAS"/>
    <property type="match status" value="1"/>
</dbReference>
<dbReference type="GO" id="GO:0000155">
    <property type="term" value="F:phosphorelay sensor kinase activity"/>
    <property type="evidence" value="ECO:0007669"/>
    <property type="project" value="InterPro"/>
</dbReference>
<comment type="caution">
    <text evidence="18">The sequence shown here is derived from an EMBL/GenBank/DDBJ whole genome shotgun (WGS) entry which is preliminary data.</text>
</comment>
<comment type="catalytic activity">
    <reaction evidence="1">
        <text>ATP + protein L-histidine = ADP + protein N-phospho-L-histidine.</text>
        <dbReference type="EC" id="2.7.13.3"/>
    </reaction>
</comment>
<protein>
    <recommendedName>
        <fullName evidence="4">histidine kinase</fullName>
        <ecNumber evidence="4">2.7.13.3</ecNumber>
    </recommendedName>
</protein>
<dbReference type="EMBL" id="QVTD01000003">
    <property type="protein sequence ID" value="RFU65971.1"/>
    <property type="molecule type" value="Genomic_DNA"/>
</dbReference>
<feature type="domain" description="HAMP" evidence="17">
    <location>
        <begin position="188"/>
        <end position="240"/>
    </location>
</feature>
<dbReference type="FunFam" id="1.10.287.130:FF:000001">
    <property type="entry name" value="Two-component sensor histidine kinase"/>
    <property type="match status" value="1"/>
</dbReference>
<evidence type="ECO:0000313" key="19">
    <source>
        <dbReference type="Proteomes" id="UP000262939"/>
    </source>
</evidence>
<feature type="domain" description="PAS" evidence="16">
    <location>
        <begin position="245"/>
        <end position="318"/>
    </location>
</feature>
<dbReference type="GO" id="GO:0006355">
    <property type="term" value="P:regulation of DNA-templated transcription"/>
    <property type="evidence" value="ECO:0007669"/>
    <property type="project" value="InterPro"/>
</dbReference>
<dbReference type="Pfam" id="PF00989">
    <property type="entry name" value="PAS"/>
    <property type="match status" value="1"/>
</dbReference>
<evidence type="ECO:0000256" key="2">
    <source>
        <dbReference type="ARBA" id="ARBA00004314"/>
    </source>
</evidence>
<dbReference type="InterPro" id="IPR036890">
    <property type="entry name" value="HATPase_C_sf"/>
</dbReference>
<name>A0A372LI61_9BACI</name>
<dbReference type="GO" id="GO:0005886">
    <property type="term" value="C:plasma membrane"/>
    <property type="evidence" value="ECO:0007669"/>
    <property type="project" value="UniProtKB-SubCell"/>
</dbReference>
<dbReference type="InterPro" id="IPR005467">
    <property type="entry name" value="His_kinase_dom"/>
</dbReference>